<dbReference type="RefSeq" id="WP_221789754.1">
    <property type="nucleotide sequence ID" value="NZ_JACLIC010000031.1"/>
</dbReference>
<accession>A0ABS7KM95</accession>
<evidence type="ECO:0000313" key="2">
    <source>
        <dbReference type="Proteomes" id="UP000706031"/>
    </source>
</evidence>
<sequence length="520" mass="57006">MAVYETTGTVVQPGAVGAGAVTTPKTTTPTSTQNIVQQSQQVQNPVPASPSSLYNIGVRQALNGMGVDNKRIGYNNGYVTIDGQNVIRPQVNAGGTSYTSQGNLNSIQGQVNQLNQANTIMNRVTNPQATVNPYDTQINDVLAQLTQGINNPAAYDPYASPEYAAYQAQAQRNTQQGIRTAQEALGASGLGRSSILSDRAQGIQNDANEYMQLQVIPQLIAANQAAEQQKIGNLANLMGLMSNQQGLYDARDQNQFNNSFNVLGYLADQNQRGLDNARADAGLTGNYLTPEARDLLNNLLGLKQQAEAKGITKDARAGLSKQADGIRDQLSVLGVDTSQLGANTSYSNASKAGIGRTLQGQQVDMDRQGQQFNQGMQTRQQNFNEKQTGLDNQFRDRQQTFNEGQTSWENSFNTRKQDFAEGQQAWQNSFDSARFEEDKRQYGLNHAIDEQAQNLRKEQFDYEKETNKQSKKDMESAYKSELADMILSQNLSDEDTKALLKKYGITDAMIQEYMSGPGNL</sequence>
<reference evidence="1 2" key="1">
    <citation type="submission" date="2020-08" db="EMBL/GenBank/DDBJ databases">
        <title>Fungal Genomes of the International Space Station.</title>
        <authorList>
            <person name="Seuylemezian A."/>
            <person name="Singh N.K."/>
            <person name="Wood J."/>
            <person name="Venkateswaran K."/>
        </authorList>
    </citation>
    <scope>NUCLEOTIDE SEQUENCE [LARGE SCALE GENOMIC DNA]</scope>
    <source>
        <strain evidence="1 2">S/N-304-OC-R4</strain>
    </source>
</reference>
<proteinExistence type="predicted"/>
<keyword evidence="2" id="KW-1185">Reference proteome</keyword>
<dbReference type="EMBL" id="JACLIC010000031">
    <property type="protein sequence ID" value="MBY0205245.1"/>
    <property type="molecule type" value="Genomic_DNA"/>
</dbReference>
<dbReference type="Proteomes" id="UP000706031">
    <property type="component" value="Unassembled WGS sequence"/>
</dbReference>
<evidence type="ECO:0000313" key="1">
    <source>
        <dbReference type="EMBL" id="MBY0205245.1"/>
    </source>
</evidence>
<evidence type="ECO:0008006" key="3">
    <source>
        <dbReference type="Google" id="ProtNLM"/>
    </source>
</evidence>
<organism evidence="1 2">
    <name type="scientific">Paenibacillus cucumis</name>
    <name type="common">ex Kampfer et al. 2016</name>
    <dbReference type="NCBI Taxonomy" id="1776858"/>
    <lineage>
        <taxon>Bacteria</taxon>
        <taxon>Bacillati</taxon>
        <taxon>Bacillota</taxon>
        <taxon>Bacilli</taxon>
        <taxon>Bacillales</taxon>
        <taxon>Paenibacillaceae</taxon>
        <taxon>Paenibacillus</taxon>
    </lineage>
</organism>
<protein>
    <recommendedName>
        <fullName evidence="3">Tail fiber domain-containing protein</fullName>
    </recommendedName>
</protein>
<comment type="caution">
    <text evidence="1">The sequence shown here is derived from an EMBL/GenBank/DDBJ whole genome shotgun (WGS) entry which is preliminary data.</text>
</comment>
<gene>
    <name evidence="1" type="ORF">H7T88_18640</name>
</gene>
<name>A0ABS7KM95_9BACL</name>